<evidence type="ECO:0000313" key="3">
    <source>
        <dbReference type="Proteomes" id="UP001562065"/>
    </source>
</evidence>
<dbReference type="Proteomes" id="UP001562065">
    <property type="component" value="Unassembled WGS sequence"/>
</dbReference>
<evidence type="ECO:0000313" key="2">
    <source>
        <dbReference type="EMBL" id="MEY1661896.1"/>
    </source>
</evidence>
<accession>A0ABV4AGD1</accession>
<organism evidence="2 3">
    <name type="scientific">Isoalcanivorax beigongshangi</name>
    <dbReference type="NCBI Taxonomy" id="3238810"/>
    <lineage>
        <taxon>Bacteria</taxon>
        <taxon>Pseudomonadati</taxon>
        <taxon>Pseudomonadota</taxon>
        <taxon>Gammaproteobacteria</taxon>
        <taxon>Oceanospirillales</taxon>
        <taxon>Alcanivoracaceae</taxon>
        <taxon>Isoalcanivorax</taxon>
    </lineage>
</organism>
<proteinExistence type="predicted"/>
<comment type="caution">
    <text evidence="2">The sequence shown here is derived from an EMBL/GenBank/DDBJ whole genome shotgun (WGS) entry which is preliminary data.</text>
</comment>
<reference evidence="2 3" key="1">
    <citation type="submission" date="2024-07" db="EMBL/GenBank/DDBJ databases">
        <authorList>
            <person name="Ren Q."/>
        </authorList>
    </citation>
    <scope>NUCLEOTIDE SEQUENCE [LARGE SCALE GENOMIC DNA]</scope>
    <source>
        <strain evidence="2 3">REN37</strain>
    </source>
</reference>
<evidence type="ECO:0000256" key="1">
    <source>
        <dbReference type="SAM" id="MobiDB-lite"/>
    </source>
</evidence>
<sequence length="189" mass="19255">MTGFNIFFAGEVARGEAPEQVQSRLQQLFRLNDSAAAALFSGRRVQLKKGVDQATMMRFKAALRQAGALCEVEPAAPVTTAVTAPVPAPAAEPRSADIAGAASDRVSGQAETGADLDMVGTIRRGGSGFSGAFSVSEVGADLGVQQQAVTSVAPDISHLSLAPVGAVLENAVSGEVPATPDTSHLTLVP</sequence>
<keyword evidence="3" id="KW-1185">Reference proteome</keyword>
<feature type="region of interest" description="Disordered" evidence="1">
    <location>
        <begin position="87"/>
        <end position="110"/>
    </location>
</feature>
<protein>
    <submittedName>
        <fullName evidence="2">Uncharacterized protein</fullName>
    </submittedName>
</protein>
<name>A0ABV4AGD1_9GAMM</name>
<dbReference type="RefSeq" id="WP_369455145.1">
    <property type="nucleotide sequence ID" value="NZ_JBGCUO010000001.1"/>
</dbReference>
<gene>
    <name evidence="2" type="ORF">AB5I84_07000</name>
</gene>
<dbReference type="EMBL" id="JBGCUO010000001">
    <property type="protein sequence ID" value="MEY1661896.1"/>
    <property type="molecule type" value="Genomic_DNA"/>
</dbReference>